<dbReference type="InterPro" id="IPR006638">
    <property type="entry name" value="Elp3/MiaA/NifB-like_rSAM"/>
</dbReference>
<reference evidence="10 11" key="1">
    <citation type="journal article" date="2015" name="Nature">
        <title>rRNA introns, odd ribosomes, and small enigmatic genomes across a large radiation of phyla.</title>
        <authorList>
            <person name="Brown C.T."/>
            <person name="Hug L.A."/>
            <person name="Thomas B.C."/>
            <person name="Sharon I."/>
            <person name="Castelle C.J."/>
            <person name="Singh A."/>
            <person name="Wilkins M.J."/>
            <person name="Williams K.H."/>
            <person name="Banfield J.F."/>
        </authorList>
    </citation>
    <scope>NUCLEOTIDE SEQUENCE [LARGE SCALE GENOMIC DNA]</scope>
</reference>
<protein>
    <submittedName>
        <fullName evidence="10">Radical SAM domain protein</fullName>
    </submittedName>
</protein>
<dbReference type="Pfam" id="PF04055">
    <property type="entry name" value="Radical_SAM"/>
    <property type="match status" value="1"/>
</dbReference>
<keyword evidence="2" id="KW-0489">Methyltransferase</keyword>
<dbReference type="SUPFAM" id="SSF52242">
    <property type="entry name" value="Cobalamin (vitamin B12)-binding domain"/>
    <property type="match status" value="1"/>
</dbReference>
<keyword evidence="4" id="KW-0949">S-adenosyl-L-methionine</keyword>
<dbReference type="EMBL" id="LBWG01000014">
    <property type="protein sequence ID" value="KKR04009.1"/>
    <property type="molecule type" value="Genomic_DNA"/>
</dbReference>
<sequence length="459" mass="51972">MKIVLISNPVSRRQRPDYPPPGIAYLGAVAHQKGHEVLLLDGGLLSCSQIISKTRLFSPDILGVTCWTIDRGMVWKLCEMLKQTVPNAILIMGGPHATIYPEHIFKLTHTSAVVLGEGEDTFSDIIDAISEGKDFKSIPGLALRAKDNNVFYTEIRQRIDDLDRIPLPYYAGFENFSFSHYCSHPPLPSPSAAIISSRGCVFDCSYCASVRFWGSTWRFRSPENILAETGWLVEKYGVRSLFFYDDNFPVNKNRAIAICEGIIKNKWDLKWACCSHVKMINSELLKAMKASGCIAIDFGVESGDDNILMNINKCQNHKDIERAFSLTSEAGISAQAYLMVGNPGESESSVDNTIELIKRIKPRMCGTNILWLLPGTKVYQDAVRNGFINDDYWLTNNDVPYNLQEHSMRNLVMLRQRLMMGIAKEKNGISLRVNNYLKCLYYRHPFLSRYRSLVPNIFR</sequence>
<proteinExistence type="predicted"/>
<feature type="domain" description="Radical SAM core" evidence="9">
    <location>
        <begin position="186"/>
        <end position="430"/>
    </location>
</feature>
<dbReference type="GO" id="GO:0031419">
    <property type="term" value="F:cobalamin binding"/>
    <property type="evidence" value="ECO:0007669"/>
    <property type="project" value="InterPro"/>
</dbReference>
<dbReference type="InterPro" id="IPR051198">
    <property type="entry name" value="BchE-like"/>
</dbReference>
<keyword evidence="7" id="KW-0411">Iron-sulfur</keyword>
<dbReference type="Pfam" id="PF02310">
    <property type="entry name" value="B12-binding"/>
    <property type="match status" value="1"/>
</dbReference>
<evidence type="ECO:0000256" key="6">
    <source>
        <dbReference type="ARBA" id="ARBA00023004"/>
    </source>
</evidence>
<dbReference type="PROSITE" id="PS51918">
    <property type="entry name" value="RADICAL_SAM"/>
    <property type="match status" value="1"/>
</dbReference>
<keyword evidence="6" id="KW-0408">Iron</keyword>
<keyword evidence="5" id="KW-0479">Metal-binding</keyword>
<gene>
    <name evidence="10" type="ORF">UT30_C0014G0017</name>
</gene>
<dbReference type="SUPFAM" id="SSF102114">
    <property type="entry name" value="Radical SAM enzymes"/>
    <property type="match status" value="1"/>
</dbReference>
<dbReference type="InterPro" id="IPR006158">
    <property type="entry name" value="Cobalamin-bd"/>
</dbReference>
<dbReference type="PANTHER" id="PTHR43409:SF7">
    <property type="entry name" value="BLL1977 PROTEIN"/>
    <property type="match status" value="1"/>
</dbReference>
<dbReference type="AlphaFoldDB" id="A0A0G0MIX8"/>
<dbReference type="InterPro" id="IPR058240">
    <property type="entry name" value="rSAM_sf"/>
</dbReference>
<evidence type="ECO:0000313" key="11">
    <source>
        <dbReference type="Proteomes" id="UP000033935"/>
    </source>
</evidence>
<organism evidence="10 11">
    <name type="scientific">Candidatus Uhrbacteria bacterium GW2011_GWF2_39_13</name>
    <dbReference type="NCBI Taxonomy" id="1618995"/>
    <lineage>
        <taxon>Bacteria</taxon>
        <taxon>Candidatus Uhriibacteriota</taxon>
    </lineage>
</organism>
<dbReference type="InterPro" id="IPR023404">
    <property type="entry name" value="rSAM_horseshoe"/>
</dbReference>
<dbReference type="CDD" id="cd01335">
    <property type="entry name" value="Radical_SAM"/>
    <property type="match status" value="1"/>
</dbReference>
<dbReference type="Proteomes" id="UP000033935">
    <property type="component" value="Unassembled WGS sequence"/>
</dbReference>
<accession>A0A0G0MIX8</accession>
<evidence type="ECO:0000256" key="2">
    <source>
        <dbReference type="ARBA" id="ARBA00022603"/>
    </source>
</evidence>
<evidence type="ECO:0000256" key="4">
    <source>
        <dbReference type="ARBA" id="ARBA00022691"/>
    </source>
</evidence>
<dbReference type="InterPro" id="IPR007197">
    <property type="entry name" value="rSAM"/>
</dbReference>
<keyword evidence="3" id="KW-0808">Transferase</keyword>
<dbReference type="GO" id="GO:0003824">
    <property type="term" value="F:catalytic activity"/>
    <property type="evidence" value="ECO:0007669"/>
    <property type="project" value="InterPro"/>
</dbReference>
<dbReference type="SFLD" id="SFLDG01082">
    <property type="entry name" value="B12-binding_domain_containing"/>
    <property type="match status" value="1"/>
</dbReference>
<dbReference type="CDD" id="cd02068">
    <property type="entry name" value="radical_SAM_B12_BD"/>
    <property type="match status" value="1"/>
</dbReference>
<dbReference type="SMART" id="SM00729">
    <property type="entry name" value="Elp3"/>
    <property type="match status" value="1"/>
</dbReference>
<dbReference type="Gene3D" id="3.40.50.280">
    <property type="entry name" value="Cobalamin-binding domain"/>
    <property type="match status" value="1"/>
</dbReference>
<dbReference type="SFLD" id="SFLDS00029">
    <property type="entry name" value="Radical_SAM"/>
    <property type="match status" value="1"/>
</dbReference>
<dbReference type="InterPro" id="IPR036724">
    <property type="entry name" value="Cobalamin-bd_sf"/>
</dbReference>
<name>A0A0G0MIX8_9BACT</name>
<evidence type="ECO:0000256" key="5">
    <source>
        <dbReference type="ARBA" id="ARBA00022723"/>
    </source>
</evidence>
<dbReference type="PANTHER" id="PTHR43409">
    <property type="entry name" value="ANAEROBIC MAGNESIUM-PROTOPORPHYRIN IX MONOMETHYL ESTER CYCLASE-RELATED"/>
    <property type="match status" value="1"/>
</dbReference>
<dbReference type="SFLD" id="SFLDG01123">
    <property type="entry name" value="methyltransferase_(Class_B)"/>
    <property type="match status" value="1"/>
</dbReference>
<evidence type="ECO:0000256" key="3">
    <source>
        <dbReference type="ARBA" id="ARBA00022679"/>
    </source>
</evidence>
<evidence type="ECO:0000259" key="9">
    <source>
        <dbReference type="PROSITE" id="PS51918"/>
    </source>
</evidence>
<comment type="caution">
    <text evidence="10">The sequence shown here is derived from an EMBL/GenBank/DDBJ whole genome shotgun (WGS) entry which is preliminary data.</text>
</comment>
<dbReference type="Gene3D" id="3.80.30.20">
    <property type="entry name" value="tm_1862 like domain"/>
    <property type="match status" value="1"/>
</dbReference>
<evidence type="ECO:0000256" key="7">
    <source>
        <dbReference type="ARBA" id="ARBA00023014"/>
    </source>
</evidence>
<feature type="domain" description="B12-binding" evidence="8">
    <location>
        <begin position="1"/>
        <end position="136"/>
    </location>
</feature>
<evidence type="ECO:0000256" key="1">
    <source>
        <dbReference type="ARBA" id="ARBA00001966"/>
    </source>
</evidence>
<dbReference type="GO" id="GO:0051539">
    <property type="term" value="F:4 iron, 4 sulfur cluster binding"/>
    <property type="evidence" value="ECO:0007669"/>
    <property type="project" value="UniProtKB-KW"/>
</dbReference>
<comment type="cofactor">
    <cofactor evidence="1">
        <name>[4Fe-4S] cluster</name>
        <dbReference type="ChEBI" id="CHEBI:49883"/>
    </cofactor>
</comment>
<dbReference type="InterPro" id="IPR034466">
    <property type="entry name" value="Methyltransferase_Class_B"/>
</dbReference>
<evidence type="ECO:0000313" key="10">
    <source>
        <dbReference type="EMBL" id="KKR04009.1"/>
    </source>
</evidence>
<dbReference type="GO" id="GO:0046872">
    <property type="term" value="F:metal ion binding"/>
    <property type="evidence" value="ECO:0007669"/>
    <property type="project" value="UniProtKB-KW"/>
</dbReference>
<dbReference type="PROSITE" id="PS51332">
    <property type="entry name" value="B12_BINDING"/>
    <property type="match status" value="1"/>
</dbReference>
<evidence type="ECO:0000259" key="8">
    <source>
        <dbReference type="PROSITE" id="PS51332"/>
    </source>
</evidence>